<dbReference type="EMBL" id="JBHSSO010000010">
    <property type="protein sequence ID" value="MFC6289293.1"/>
    <property type="molecule type" value="Genomic_DNA"/>
</dbReference>
<reference evidence="3" key="1">
    <citation type="journal article" date="2019" name="Int. J. Syst. Evol. Microbiol.">
        <title>The Global Catalogue of Microorganisms (GCM) 10K type strain sequencing project: providing services to taxonomists for standard genome sequencing and annotation.</title>
        <authorList>
            <consortium name="The Broad Institute Genomics Platform"/>
            <consortium name="The Broad Institute Genome Sequencing Center for Infectious Disease"/>
            <person name="Wu L."/>
            <person name="Ma J."/>
        </authorList>
    </citation>
    <scope>NUCLEOTIDE SEQUENCE [LARGE SCALE GENOMIC DNA]</scope>
    <source>
        <strain evidence="3">CCM 8893</strain>
    </source>
</reference>
<name>A0ABW1U806_9LACO</name>
<evidence type="ECO:0000313" key="3">
    <source>
        <dbReference type="Proteomes" id="UP001596258"/>
    </source>
</evidence>
<keyword evidence="3" id="KW-1185">Reference proteome</keyword>
<keyword evidence="1" id="KW-1133">Transmembrane helix</keyword>
<dbReference type="RefSeq" id="WP_164505644.1">
    <property type="nucleotide sequence ID" value="NZ_JBHSSO010000010.1"/>
</dbReference>
<protein>
    <submittedName>
        <fullName evidence="2">Uncharacterized protein</fullName>
    </submittedName>
</protein>
<accession>A0ABW1U806</accession>
<gene>
    <name evidence="2" type="ORF">ACFP1M_03640</name>
</gene>
<dbReference type="Proteomes" id="UP001596258">
    <property type="component" value="Unassembled WGS sequence"/>
</dbReference>
<proteinExistence type="predicted"/>
<organism evidence="2 3">
    <name type="scientific">Levilactobacillus angrenensis</name>
    <dbReference type="NCBI Taxonomy" id="2486020"/>
    <lineage>
        <taxon>Bacteria</taxon>
        <taxon>Bacillati</taxon>
        <taxon>Bacillota</taxon>
        <taxon>Bacilli</taxon>
        <taxon>Lactobacillales</taxon>
        <taxon>Lactobacillaceae</taxon>
        <taxon>Levilactobacillus</taxon>
    </lineage>
</organism>
<feature type="transmembrane region" description="Helical" evidence="1">
    <location>
        <begin position="20"/>
        <end position="41"/>
    </location>
</feature>
<comment type="caution">
    <text evidence="2">The sequence shown here is derived from an EMBL/GenBank/DDBJ whole genome shotgun (WGS) entry which is preliminary data.</text>
</comment>
<evidence type="ECO:0000313" key="2">
    <source>
        <dbReference type="EMBL" id="MFC6289293.1"/>
    </source>
</evidence>
<keyword evidence="1" id="KW-0812">Transmembrane</keyword>
<sequence length="45" mass="5401">MILLTTDWQPIFQQFLTLWLIGWGLRAGLVILLLGGLYWLWQKKR</sequence>
<keyword evidence="1" id="KW-0472">Membrane</keyword>
<evidence type="ECO:0000256" key="1">
    <source>
        <dbReference type="SAM" id="Phobius"/>
    </source>
</evidence>